<organism evidence="2">
    <name type="scientific">Oppiella nova</name>
    <dbReference type="NCBI Taxonomy" id="334625"/>
    <lineage>
        <taxon>Eukaryota</taxon>
        <taxon>Metazoa</taxon>
        <taxon>Ecdysozoa</taxon>
        <taxon>Arthropoda</taxon>
        <taxon>Chelicerata</taxon>
        <taxon>Arachnida</taxon>
        <taxon>Acari</taxon>
        <taxon>Acariformes</taxon>
        <taxon>Sarcoptiformes</taxon>
        <taxon>Oribatida</taxon>
        <taxon>Brachypylina</taxon>
        <taxon>Oppioidea</taxon>
        <taxon>Oppiidae</taxon>
        <taxon>Oppiella</taxon>
    </lineage>
</organism>
<name>A0A7R9M343_9ACAR</name>
<keyword evidence="1" id="KW-0732">Signal</keyword>
<evidence type="ECO:0000256" key="1">
    <source>
        <dbReference type="SAM" id="SignalP"/>
    </source>
</evidence>
<protein>
    <submittedName>
        <fullName evidence="2">Uncharacterized protein</fullName>
    </submittedName>
</protein>
<feature type="signal peptide" evidence="1">
    <location>
        <begin position="1"/>
        <end position="23"/>
    </location>
</feature>
<dbReference type="EMBL" id="CAJPVJ010005199">
    <property type="protein sequence ID" value="CAG2169333.1"/>
    <property type="molecule type" value="Genomic_DNA"/>
</dbReference>
<dbReference type="OrthoDB" id="6503162at2759"/>
<gene>
    <name evidence="2" type="ORF">ONB1V03_LOCUS8811</name>
</gene>
<evidence type="ECO:0000313" key="2">
    <source>
        <dbReference type="EMBL" id="CAD7652146.1"/>
    </source>
</evidence>
<accession>A0A7R9M343</accession>
<dbReference type="AlphaFoldDB" id="A0A7R9M343"/>
<proteinExistence type="predicted"/>
<feature type="chain" id="PRO_5036211355" evidence="1">
    <location>
        <begin position="24"/>
        <end position="198"/>
    </location>
</feature>
<evidence type="ECO:0000313" key="3">
    <source>
        <dbReference type="Proteomes" id="UP000728032"/>
    </source>
</evidence>
<sequence length="198" mass="22590">MGNMFLLSIAIILTIDQIGETSALSLCLFKYGYNCYTMDINDQQDSQLSTLLSEMDKLENYLVPIGFIYTQFPNQTEPSNLWPMYAWEDITGQYAGTFFRAEGDASLPFNGGIQAEDSPRLVYIKRHTLFDRTLYDSPQWPANVMPEIPIDAGAWSMAIYTGDSTMDSARTFEFFNVLVNDVEVTPRNQAIRIWTRVK</sequence>
<keyword evidence="3" id="KW-1185">Reference proteome</keyword>
<dbReference type="EMBL" id="OC920024">
    <property type="protein sequence ID" value="CAD7652146.1"/>
    <property type="molecule type" value="Genomic_DNA"/>
</dbReference>
<reference evidence="2" key="1">
    <citation type="submission" date="2020-11" db="EMBL/GenBank/DDBJ databases">
        <authorList>
            <person name="Tran Van P."/>
        </authorList>
    </citation>
    <scope>NUCLEOTIDE SEQUENCE</scope>
</reference>
<dbReference type="Proteomes" id="UP000728032">
    <property type="component" value="Unassembled WGS sequence"/>
</dbReference>